<dbReference type="GeneTree" id="ENSGT00390000013823"/>
<reference evidence="7" key="5">
    <citation type="submission" date="2025-09" db="UniProtKB">
        <authorList>
            <consortium name="Ensembl"/>
        </authorList>
    </citation>
    <scope>IDENTIFICATION</scope>
</reference>
<keyword evidence="8" id="KW-1185">Reference proteome</keyword>
<gene>
    <name evidence="7" type="primary">BTD</name>
</gene>
<dbReference type="PANTHER" id="PTHR10609:SF14">
    <property type="entry name" value="BIOTINIDASE"/>
    <property type="match status" value="1"/>
</dbReference>
<dbReference type="Ensembl" id="ENSEEET00000028494.2">
    <property type="protein sequence ID" value="ENSEEEP00000028168.2"/>
    <property type="gene ID" value="ENSEEEG00000013555.2"/>
</dbReference>
<proteinExistence type="inferred from homology"/>
<dbReference type="Pfam" id="PF00795">
    <property type="entry name" value="CN_hydrolase"/>
    <property type="match status" value="1"/>
</dbReference>
<comment type="similarity">
    <text evidence="1">Belongs to the carbon-nitrogen hydrolase superfamily. BTD/VNN family.</text>
</comment>
<evidence type="ECO:0000256" key="1">
    <source>
        <dbReference type="ARBA" id="ARBA00008225"/>
    </source>
</evidence>
<reference evidence="8" key="2">
    <citation type="journal article" date="2017" name="Sci. Adv.">
        <title>A tail of two voltages: Proteomic comparison of the three electric organs of the electric eel.</title>
        <authorList>
            <person name="Traeger L.L."/>
            <person name="Sabat G."/>
            <person name="Barrett-Wilt G.A."/>
            <person name="Wells G.B."/>
            <person name="Sussman M.R."/>
        </authorList>
    </citation>
    <scope>NUCLEOTIDE SEQUENCE [LARGE SCALE GENOMIC DNA]</scope>
</reference>
<dbReference type="EC" id="3.5.1.12" evidence="3"/>
<accession>A0A4W4FW92</accession>
<reference evidence="7" key="4">
    <citation type="submission" date="2025-08" db="UniProtKB">
        <authorList>
            <consortium name="Ensembl"/>
        </authorList>
    </citation>
    <scope>IDENTIFICATION</scope>
</reference>
<evidence type="ECO:0000313" key="7">
    <source>
        <dbReference type="Ensembl" id="ENSEEEP00000028168.2"/>
    </source>
</evidence>
<reference evidence="8" key="1">
    <citation type="journal article" date="2014" name="Science">
        <title>Nonhuman genetics. Genomic basis for the convergent evolution of electric organs.</title>
        <authorList>
            <person name="Gallant J.R."/>
            <person name="Traeger L.L."/>
            <person name="Volkening J.D."/>
            <person name="Moffett H."/>
            <person name="Chen P.H."/>
            <person name="Novina C.D."/>
            <person name="Phillips G.N.Jr."/>
            <person name="Anand R."/>
            <person name="Wells G.B."/>
            <person name="Pinch M."/>
            <person name="Guth R."/>
            <person name="Unguez G.A."/>
            <person name="Albert J.S."/>
            <person name="Zakon H.H."/>
            <person name="Samanta M.P."/>
            <person name="Sussman M.R."/>
        </authorList>
    </citation>
    <scope>NUCLEOTIDE SEQUENCE [LARGE SCALE GENOMIC DNA]</scope>
</reference>
<dbReference type="PANTHER" id="PTHR10609">
    <property type="entry name" value="BIOTINIDASE-RELATED"/>
    <property type="match status" value="1"/>
</dbReference>
<dbReference type="PROSITE" id="PS50263">
    <property type="entry name" value="CN_HYDROLASE"/>
    <property type="match status" value="1"/>
</dbReference>
<dbReference type="InterPro" id="IPR003010">
    <property type="entry name" value="C-N_Hydrolase"/>
</dbReference>
<dbReference type="AlphaFoldDB" id="A0A4W4FW92"/>
<dbReference type="InterPro" id="IPR036526">
    <property type="entry name" value="C-N_Hydrolase_sf"/>
</dbReference>
<reference evidence="7" key="3">
    <citation type="submission" date="2020-05" db="EMBL/GenBank/DDBJ databases">
        <title>Electrophorus electricus (electric eel) genome, fEleEle1, primary haplotype.</title>
        <authorList>
            <person name="Myers G."/>
            <person name="Meyer A."/>
            <person name="Fedrigo O."/>
            <person name="Formenti G."/>
            <person name="Rhie A."/>
            <person name="Tracey A."/>
            <person name="Sims Y."/>
            <person name="Jarvis E.D."/>
        </authorList>
    </citation>
    <scope>NUCLEOTIDE SEQUENCE [LARGE SCALE GENOMIC DNA]</scope>
</reference>
<feature type="domain" description="CN hydrolase" evidence="6">
    <location>
        <begin position="41"/>
        <end position="162"/>
    </location>
</feature>
<dbReference type="Proteomes" id="UP000314983">
    <property type="component" value="Chromosome 4"/>
</dbReference>
<organism evidence="7 8">
    <name type="scientific">Electrophorus electricus</name>
    <name type="common">Electric eel</name>
    <name type="synonym">Gymnotus electricus</name>
    <dbReference type="NCBI Taxonomy" id="8005"/>
    <lineage>
        <taxon>Eukaryota</taxon>
        <taxon>Metazoa</taxon>
        <taxon>Chordata</taxon>
        <taxon>Craniata</taxon>
        <taxon>Vertebrata</taxon>
        <taxon>Euteleostomi</taxon>
        <taxon>Actinopterygii</taxon>
        <taxon>Neopterygii</taxon>
        <taxon>Teleostei</taxon>
        <taxon>Ostariophysi</taxon>
        <taxon>Gymnotiformes</taxon>
        <taxon>Gymnotoidei</taxon>
        <taxon>Gymnotidae</taxon>
        <taxon>Electrophorus</taxon>
    </lineage>
</organism>
<comment type="function">
    <text evidence="2">Catalytic release of biotin from biocytin, the product of biotin-dependent carboxylases degradation.</text>
</comment>
<sequence>MQLDQYVGCGLIKTTEHTSRFGSEETLYVAAVYEHRVILNPRPGVPLRRRAALEHMEKNLHAFAEQAALAALQGAHILVFPEDAIHGFNYTRASVASYLETVPDPEEVTWSPCADPGRFSNTEVLRRLSCMARKNRLFLVANMPDRQPCSLTTQESQTEAQH</sequence>
<evidence type="ECO:0000256" key="2">
    <source>
        <dbReference type="ARBA" id="ARBA00037073"/>
    </source>
</evidence>
<dbReference type="SUPFAM" id="SSF56317">
    <property type="entry name" value="Carbon-nitrogen hydrolase"/>
    <property type="match status" value="1"/>
</dbReference>
<evidence type="ECO:0000259" key="6">
    <source>
        <dbReference type="PROSITE" id="PS50263"/>
    </source>
</evidence>
<evidence type="ECO:0000313" key="8">
    <source>
        <dbReference type="Proteomes" id="UP000314983"/>
    </source>
</evidence>
<name>A0A4W4FW92_ELEEL</name>
<evidence type="ECO:0000256" key="3">
    <source>
        <dbReference type="ARBA" id="ARBA00039012"/>
    </source>
</evidence>
<comment type="catalytic activity">
    <reaction evidence="5">
        <text>biocytin + H2O = biotin + L-lysine</text>
        <dbReference type="Rhea" id="RHEA:77171"/>
        <dbReference type="ChEBI" id="CHEBI:15377"/>
        <dbReference type="ChEBI" id="CHEBI:32551"/>
        <dbReference type="ChEBI" id="CHEBI:57586"/>
        <dbReference type="ChEBI" id="CHEBI:195545"/>
        <dbReference type="EC" id="3.5.1.12"/>
    </reaction>
</comment>
<dbReference type="Gene3D" id="3.60.110.10">
    <property type="entry name" value="Carbon-nitrogen hydrolase"/>
    <property type="match status" value="1"/>
</dbReference>
<protein>
    <recommendedName>
        <fullName evidence="4">Biotinidase</fullName>
        <ecNumber evidence="3">3.5.1.12</ecNumber>
    </recommendedName>
</protein>
<dbReference type="InterPro" id="IPR040154">
    <property type="entry name" value="Biotinidase/VNN"/>
</dbReference>
<dbReference type="GO" id="GO:0047708">
    <property type="term" value="F:biotinidase activity"/>
    <property type="evidence" value="ECO:0007669"/>
    <property type="project" value="UniProtKB-EC"/>
</dbReference>
<evidence type="ECO:0000256" key="5">
    <source>
        <dbReference type="ARBA" id="ARBA00043697"/>
    </source>
</evidence>
<evidence type="ECO:0000256" key="4">
    <source>
        <dbReference type="ARBA" id="ARBA00039680"/>
    </source>
</evidence>